<dbReference type="InterPro" id="IPR025327">
    <property type="entry name" value="DUF4233"/>
</dbReference>
<evidence type="ECO:0000256" key="1">
    <source>
        <dbReference type="SAM" id="Phobius"/>
    </source>
</evidence>
<dbReference type="Pfam" id="PF14017">
    <property type="entry name" value="DUF4233"/>
    <property type="match status" value="1"/>
</dbReference>
<sequence>MGLGSEPVKDPLRQFNGMVLANGLTMEVITLVLALPALRMVNQGTLWNGPTFIVLGALLAFHLVMFAFIRRPWALAAILGAQIVGAFAGLFIHWSITAIMVVFALLWLLAVYLRSVLVERMRRGYLTTQHLNTEG</sequence>
<keyword evidence="1" id="KW-0812">Transmembrane</keyword>
<feature type="transmembrane region" description="Helical" evidence="1">
    <location>
        <begin position="50"/>
        <end position="68"/>
    </location>
</feature>
<organism evidence="2 3">
    <name type="scientific">Corynebacterium lizhenjunii</name>
    <dbReference type="NCBI Taxonomy" id="2709394"/>
    <lineage>
        <taxon>Bacteria</taxon>
        <taxon>Bacillati</taxon>
        <taxon>Actinomycetota</taxon>
        <taxon>Actinomycetes</taxon>
        <taxon>Mycobacteriales</taxon>
        <taxon>Corynebacteriaceae</taxon>
        <taxon>Corynebacterium</taxon>
    </lineage>
</organism>
<name>A0A7T0PD42_9CORY</name>
<dbReference type="AlphaFoldDB" id="A0A7T0PD42"/>
<accession>A0A7T0PD42</accession>
<gene>
    <name evidence="2" type="ORF">G7Y31_08910</name>
</gene>
<reference evidence="2 3" key="1">
    <citation type="submission" date="2020-11" db="EMBL/GenBank/DDBJ databases">
        <title>Corynebacterium sp. ZJ-599.</title>
        <authorList>
            <person name="Zhou J."/>
        </authorList>
    </citation>
    <scope>NUCLEOTIDE SEQUENCE [LARGE SCALE GENOMIC DNA]</scope>
    <source>
        <strain evidence="2 3">ZJ-599</strain>
    </source>
</reference>
<feature type="transmembrane region" description="Helical" evidence="1">
    <location>
        <begin position="98"/>
        <end position="117"/>
    </location>
</feature>
<evidence type="ECO:0000313" key="2">
    <source>
        <dbReference type="EMBL" id="QPK80382.1"/>
    </source>
</evidence>
<dbReference type="Proteomes" id="UP000594681">
    <property type="component" value="Chromosome"/>
</dbReference>
<keyword evidence="1" id="KW-0472">Membrane</keyword>
<protein>
    <submittedName>
        <fullName evidence="2">DUF4233 domain-containing protein</fullName>
    </submittedName>
</protein>
<feature type="transmembrane region" description="Helical" evidence="1">
    <location>
        <begin position="73"/>
        <end position="92"/>
    </location>
</feature>
<proteinExistence type="predicted"/>
<keyword evidence="3" id="KW-1185">Reference proteome</keyword>
<keyword evidence="1" id="KW-1133">Transmembrane helix</keyword>
<dbReference type="EMBL" id="CP064954">
    <property type="protein sequence ID" value="QPK80382.1"/>
    <property type="molecule type" value="Genomic_DNA"/>
</dbReference>
<evidence type="ECO:0000313" key="3">
    <source>
        <dbReference type="Proteomes" id="UP000594681"/>
    </source>
</evidence>
<feature type="transmembrane region" description="Helical" evidence="1">
    <location>
        <begin position="19"/>
        <end position="38"/>
    </location>
</feature>
<dbReference type="KEGG" id="cliz:G7Y31_08910"/>